<keyword evidence="1" id="KW-0472">Membrane</keyword>
<keyword evidence="1" id="KW-1133">Transmembrane helix</keyword>
<dbReference type="AlphaFoldDB" id="A0A1G2C6X2"/>
<dbReference type="EMBL" id="MHKU01000029">
    <property type="protein sequence ID" value="OGY96519.1"/>
    <property type="molecule type" value="Genomic_DNA"/>
</dbReference>
<feature type="transmembrane region" description="Helical" evidence="1">
    <location>
        <begin position="106"/>
        <end position="124"/>
    </location>
</feature>
<feature type="transmembrane region" description="Helical" evidence="1">
    <location>
        <begin position="136"/>
        <end position="154"/>
    </location>
</feature>
<keyword evidence="1" id="KW-0812">Transmembrane</keyword>
<protein>
    <recommendedName>
        <fullName evidence="4">Rod shape-determining protein MreD</fullName>
    </recommendedName>
</protein>
<feature type="transmembrane region" description="Helical" evidence="1">
    <location>
        <begin position="18"/>
        <end position="39"/>
    </location>
</feature>
<evidence type="ECO:0000256" key="1">
    <source>
        <dbReference type="SAM" id="Phobius"/>
    </source>
</evidence>
<dbReference type="STRING" id="1798644.A2122_01250"/>
<reference evidence="2 3" key="1">
    <citation type="journal article" date="2016" name="Nat. Commun.">
        <title>Thousands of microbial genomes shed light on interconnected biogeochemical processes in an aquifer system.</title>
        <authorList>
            <person name="Anantharaman K."/>
            <person name="Brown C.T."/>
            <person name="Hug L.A."/>
            <person name="Sharon I."/>
            <person name="Castelle C.J."/>
            <person name="Probst A.J."/>
            <person name="Thomas B.C."/>
            <person name="Singh A."/>
            <person name="Wilkins M.J."/>
            <person name="Karaoz U."/>
            <person name="Brodie E.L."/>
            <person name="Williams K.H."/>
            <person name="Hubbard S.S."/>
            <person name="Banfield J.F."/>
        </authorList>
    </citation>
    <scope>NUCLEOTIDE SEQUENCE [LARGE SCALE GENOMIC DNA]</scope>
</reference>
<accession>A0A1G2C6X2</accession>
<feature type="transmembrane region" description="Helical" evidence="1">
    <location>
        <begin position="45"/>
        <end position="72"/>
    </location>
</feature>
<sequence length="163" mass="18400">MNGRAFQFRDSQEGLGRFFLALVVFFAAFLLEIRLAAVIPIEPSFLLAALIALTFFLDFWEVLFLGLLAALFLGYQPVLRPESILVAILPLLMAGARRIIFPFTGWLSNFFGLLAALLLWYGILNFSESLRDPGLLGMDLLLSSLFGFLIFQFFRYGYSETAH</sequence>
<dbReference type="Proteomes" id="UP000176648">
    <property type="component" value="Unassembled WGS sequence"/>
</dbReference>
<name>A0A1G2C6X2_9BACT</name>
<gene>
    <name evidence="2" type="ORF">A2122_01250</name>
</gene>
<proteinExistence type="predicted"/>
<comment type="caution">
    <text evidence="2">The sequence shown here is derived from an EMBL/GenBank/DDBJ whole genome shotgun (WGS) entry which is preliminary data.</text>
</comment>
<evidence type="ECO:0008006" key="4">
    <source>
        <dbReference type="Google" id="ProtNLM"/>
    </source>
</evidence>
<evidence type="ECO:0000313" key="3">
    <source>
        <dbReference type="Proteomes" id="UP000176648"/>
    </source>
</evidence>
<organism evidence="2 3">
    <name type="scientific">Candidatus Liptonbacteria bacterium GWB1_49_6</name>
    <dbReference type="NCBI Taxonomy" id="1798644"/>
    <lineage>
        <taxon>Bacteria</taxon>
        <taxon>Candidatus Liptoniibacteriota</taxon>
    </lineage>
</organism>
<evidence type="ECO:0000313" key="2">
    <source>
        <dbReference type="EMBL" id="OGY96519.1"/>
    </source>
</evidence>